<evidence type="ECO:0000256" key="1">
    <source>
        <dbReference type="SAM" id="MobiDB-lite"/>
    </source>
</evidence>
<dbReference type="EMBL" id="UZAI01000345">
    <property type="protein sequence ID" value="VDO51624.1"/>
    <property type="molecule type" value="Genomic_DNA"/>
</dbReference>
<organism evidence="2 3">
    <name type="scientific">Schistosoma margrebowiei</name>
    <dbReference type="NCBI Taxonomy" id="48269"/>
    <lineage>
        <taxon>Eukaryota</taxon>
        <taxon>Metazoa</taxon>
        <taxon>Spiralia</taxon>
        <taxon>Lophotrochozoa</taxon>
        <taxon>Platyhelminthes</taxon>
        <taxon>Trematoda</taxon>
        <taxon>Digenea</taxon>
        <taxon>Strigeidida</taxon>
        <taxon>Schistosomatoidea</taxon>
        <taxon>Schistosomatidae</taxon>
        <taxon>Schistosoma</taxon>
    </lineage>
</organism>
<sequence>MKSRWRWIGHILRKSNCIIRQALTWNPERKRKRGNPKDTLRRELEPDIKGMNSDSKQLERRAHDRVGWRILIDDLSSTKYNMHMGYNLLNSDTELKRCPPDPSDIIRALDLCIHSTVFSFRGDLYRQTESVAMGSPVSPIVANLCIHWKQVLSHSSIPPKIWLRYVDNTKQFRRTISTC</sequence>
<accession>A0A183LCL6</accession>
<feature type="region of interest" description="Disordered" evidence="1">
    <location>
        <begin position="28"/>
        <end position="56"/>
    </location>
</feature>
<dbReference type="PANTHER" id="PTHR21301:SF11">
    <property type="entry name" value="GIY-YIG DOMAIN-CONTAINING PROTEIN"/>
    <property type="match status" value="1"/>
</dbReference>
<name>A0A183LCL6_9TREM</name>
<evidence type="ECO:0000313" key="3">
    <source>
        <dbReference type="Proteomes" id="UP000277204"/>
    </source>
</evidence>
<dbReference type="Proteomes" id="UP000277204">
    <property type="component" value="Unassembled WGS sequence"/>
</dbReference>
<keyword evidence="3" id="KW-1185">Reference proteome</keyword>
<evidence type="ECO:0000313" key="2">
    <source>
        <dbReference type="EMBL" id="VDO51624.1"/>
    </source>
</evidence>
<reference evidence="2 3" key="1">
    <citation type="submission" date="2018-11" db="EMBL/GenBank/DDBJ databases">
        <authorList>
            <consortium name="Pathogen Informatics"/>
        </authorList>
    </citation>
    <scope>NUCLEOTIDE SEQUENCE [LARGE SCALE GENOMIC DNA]</scope>
    <source>
        <strain evidence="2 3">Zambia</strain>
    </source>
</reference>
<gene>
    <name evidence="2" type="ORF">SMRZ_LOCUS1541</name>
</gene>
<dbReference type="PANTHER" id="PTHR21301">
    <property type="entry name" value="REVERSE TRANSCRIPTASE"/>
    <property type="match status" value="1"/>
</dbReference>
<proteinExistence type="predicted"/>
<feature type="compositionally biased region" description="Basic and acidic residues" evidence="1">
    <location>
        <begin position="35"/>
        <end position="48"/>
    </location>
</feature>
<dbReference type="AlphaFoldDB" id="A0A183LCL6"/>
<protein>
    <submittedName>
        <fullName evidence="2">Uncharacterized protein</fullName>
    </submittedName>
</protein>